<feature type="domain" description="Aldehyde dehydrogenase" evidence="5">
    <location>
        <begin position="28"/>
        <end position="487"/>
    </location>
</feature>
<keyword evidence="2 4" id="KW-0560">Oxidoreductase</keyword>
<dbReference type="PANTHER" id="PTHR43353:SF5">
    <property type="entry name" value="SUCCINATE-SEMIALDEHYDE DEHYDROGENASE, MITOCHONDRIAL"/>
    <property type="match status" value="1"/>
</dbReference>
<sequence length="493" mass="52005">MAFTSALTKHVPFSSPLLRDAGYINGVWTSGDAAGTFDVLNPATQEPLASLPDMGAAETRTAIDAAHTAQPAWAARPAKERSVILRKWFDLMVANADELAAILTAEMGKPFAEARGEILYAAAYIEWYAEEAKRIYGETIPAPSNDKRMIVIKQPVGVVGTITPWNFPAAMIARKIAPALAVGCTVVSKPAEQTPLTAIALAVLAEQAGIPAGVFNVIVGIDGPAIGRELCGNEKVRKISFTGSTEVGRILMRQCADQIKKVSLELGGNAPFIVFDDADLDAAVEGAIASKYRNAGQTCVCANRLYIQSSVYDAFAAKLAARVAAMSVGDGFTAGVEIGPLIDEQGLAKVEDHVGDALAKGAKVLTGGKRIDGAGTFFAPTVLTGVTRGMTVAREETFGPVAPLFRFETAEDVIAQANDTEFGLAAYFYAGDLKKVWRVAEALEYGMIGINTGLMSSETAPFGGIKQSGLGREGSRHGADDYLEMKYLCIGGV</sequence>
<evidence type="ECO:0000256" key="3">
    <source>
        <dbReference type="PROSITE-ProRule" id="PRU10007"/>
    </source>
</evidence>
<evidence type="ECO:0000313" key="6">
    <source>
        <dbReference type="EMBL" id="PDT22194.1"/>
    </source>
</evidence>
<dbReference type="GO" id="GO:0009013">
    <property type="term" value="F:succinate-semialdehyde dehydrogenase [NAD(P)+] activity"/>
    <property type="evidence" value="ECO:0007669"/>
    <property type="project" value="UniProtKB-EC"/>
</dbReference>
<name>A0ABX4JQ68_9HYPH</name>
<dbReference type="PANTHER" id="PTHR43353">
    <property type="entry name" value="SUCCINATE-SEMIALDEHYDE DEHYDROGENASE, MITOCHONDRIAL"/>
    <property type="match status" value="1"/>
</dbReference>
<accession>A0ABX4JQ68</accession>
<dbReference type="RefSeq" id="WP_097535311.1">
    <property type="nucleotide sequence ID" value="NZ_JAVLSD010000016.1"/>
</dbReference>
<dbReference type="SUPFAM" id="SSF53720">
    <property type="entry name" value="ALDH-like"/>
    <property type="match status" value="1"/>
</dbReference>
<organism evidence="6 7">
    <name type="scientific">Rhizobium hidalgonense</name>
    <dbReference type="NCBI Taxonomy" id="1538159"/>
    <lineage>
        <taxon>Bacteria</taxon>
        <taxon>Pseudomonadati</taxon>
        <taxon>Pseudomonadota</taxon>
        <taxon>Alphaproteobacteria</taxon>
        <taxon>Hyphomicrobiales</taxon>
        <taxon>Rhizobiaceae</taxon>
        <taxon>Rhizobium/Agrobacterium group</taxon>
        <taxon>Rhizobium</taxon>
    </lineage>
</organism>
<proteinExistence type="inferred from homology"/>
<dbReference type="CDD" id="cd07103">
    <property type="entry name" value="ALDH_F5_SSADH_GabD"/>
    <property type="match status" value="1"/>
</dbReference>
<dbReference type="InterPro" id="IPR015590">
    <property type="entry name" value="Aldehyde_DH_dom"/>
</dbReference>
<feature type="active site" evidence="3">
    <location>
        <position position="265"/>
    </location>
</feature>
<dbReference type="InterPro" id="IPR016162">
    <property type="entry name" value="Ald_DH_N"/>
</dbReference>
<reference evidence="6 7" key="1">
    <citation type="submission" date="2017-09" db="EMBL/GenBank/DDBJ databases">
        <title>Comparative genomics of rhizobia isolated from Phaseolus vulgaris in China.</title>
        <authorList>
            <person name="Tong W."/>
        </authorList>
    </citation>
    <scope>NUCLEOTIDE SEQUENCE [LARGE SCALE GENOMIC DNA]</scope>
    <source>
        <strain evidence="6 7">FH14</strain>
    </source>
</reference>
<evidence type="ECO:0000259" key="5">
    <source>
        <dbReference type="Pfam" id="PF00171"/>
    </source>
</evidence>
<dbReference type="PROSITE" id="PS00687">
    <property type="entry name" value="ALDEHYDE_DEHYDR_GLU"/>
    <property type="match status" value="1"/>
</dbReference>
<dbReference type="InterPro" id="IPR016160">
    <property type="entry name" value="Ald_DH_CS_CYS"/>
</dbReference>
<dbReference type="InterPro" id="IPR029510">
    <property type="entry name" value="Ald_DH_CS_GLU"/>
</dbReference>
<dbReference type="Proteomes" id="UP000219914">
    <property type="component" value="Unassembled WGS sequence"/>
</dbReference>
<dbReference type="EMBL" id="NWSY01000013">
    <property type="protein sequence ID" value="PDT22194.1"/>
    <property type="molecule type" value="Genomic_DNA"/>
</dbReference>
<protein>
    <submittedName>
        <fullName evidence="6">Succinate-semialdehyde dehydrogenase (NADP(+))</fullName>
        <ecNumber evidence="6">1.2.1.16</ecNumber>
    </submittedName>
</protein>
<dbReference type="EC" id="1.2.1.16" evidence="6"/>
<comment type="caution">
    <text evidence="6">The sequence shown here is derived from an EMBL/GenBank/DDBJ whole genome shotgun (WGS) entry which is preliminary data.</text>
</comment>
<dbReference type="InterPro" id="IPR016161">
    <property type="entry name" value="Ald_DH/histidinol_DH"/>
</dbReference>
<dbReference type="Gene3D" id="3.40.309.10">
    <property type="entry name" value="Aldehyde Dehydrogenase, Chain A, domain 2"/>
    <property type="match status" value="1"/>
</dbReference>
<evidence type="ECO:0000256" key="4">
    <source>
        <dbReference type="RuleBase" id="RU003345"/>
    </source>
</evidence>
<dbReference type="Gene3D" id="3.40.605.10">
    <property type="entry name" value="Aldehyde Dehydrogenase, Chain A, domain 1"/>
    <property type="match status" value="1"/>
</dbReference>
<keyword evidence="7" id="KW-1185">Reference proteome</keyword>
<dbReference type="Pfam" id="PF00171">
    <property type="entry name" value="Aldedh"/>
    <property type="match status" value="1"/>
</dbReference>
<dbReference type="NCBIfam" id="TIGR01780">
    <property type="entry name" value="SSADH"/>
    <property type="match status" value="1"/>
</dbReference>
<evidence type="ECO:0000256" key="1">
    <source>
        <dbReference type="ARBA" id="ARBA00009986"/>
    </source>
</evidence>
<dbReference type="InterPro" id="IPR016163">
    <property type="entry name" value="Ald_DH_C"/>
</dbReference>
<evidence type="ECO:0000256" key="2">
    <source>
        <dbReference type="ARBA" id="ARBA00023002"/>
    </source>
</evidence>
<dbReference type="PROSITE" id="PS00070">
    <property type="entry name" value="ALDEHYDE_DEHYDR_CYS"/>
    <property type="match status" value="1"/>
</dbReference>
<evidence type="ECO:0000313" key="7">
    <source>
        <dbReference type="Proteomes" id="UP000219914"/>
    </source>
</evidence>
<dbReference type="InterPro" id="IPR050740">
    <property type="entry name" value="Aldehyde_DH_Superfamily"/>
</dbReference>
<gene>
    <name evidence="6" type="primary">gabD</name>
    <name evidence="6" type="ORF">CO674_18545</name>
</gene>
<comment type="similarity">
    <text evidence="1 4">Belongs to the aldehyde dehydrogenase family.</text>
</comment>
<dbReference type="InterPro" id="IPR010102">
    <property type="entry name" value="Succ_semiAld_DH"/>
</dbReference>